<dbReference type="Gene3D" id="3.10.620.30">
    <property type="match status" value="1"/>
</dbReference>
<accession>A0A5D6UQU4</accession>
<dbReference type="InterPro" id="IPR002931">
    <property type="entry name" value="Transglutaminase-like"/>
</dbReference>
<dbReference type="InterPro" id="IPR038765">
    <property type="entry name" value="Papain-like_cys_pep_sf"/>
</dbReference>
<evidence type="ECO:0000313" key="2">
    <source>
        <dbReference type="EMBL" id="TYZ06031.1"/>
    </source>
</evidence>
<dbReference type="PANTHER" id="PTHR38339">
    <property type="entry name" value="TRANSGLUTAMINASE DOMAIN PROTEIN"/>
    <property type="match status" value="1"/>
</dbReference>
<name>A0A5D6UQU4_9BACT</name>
<dbReference type="AlphaFoldDB" id="A0A5D6UQU4"/>
<reference evidence="2 3" key="1">
    <citation type="submission" date="2019-08" db="EMBL/GenBank/DDBJ databases">
        <authorList>
            <person name="Seo M.-J."/>
        </authorList>
    </citation>
    <scope>NUCLEOTIDE SEQUENCE [LARGE SCALE GENOMIC DNA]</scope>
    <source>
        <strain evidence="2 3">KIGAM108</strain>
    </source>
</reference>
<dbReference type="Pfam" id="PF01841">
    <property type="entry name" value="Transglut_core"/>
    <property type="match status" value="1"/>
</dbReference>
<gene>
    <name evidence="2" type="ORF">FY528_19890</name>
</gene>
<sequence length="316" mass="35771">MTLPQLTTAQSTARARTFIFEYQATVPIAPAKTRQVDLWLPVAHSDAAQDVQILQIDAPGKHKATAGQHGNQLLHLRLRQPKAPTTVLVRYQVTRREHRAPQPAKGRIPMQDPDSARWLAPDRLVPLDDQIRRWAREVVSEARAETPLEQARAVYNHVVATVKYDKTGQGWGRGDIYYACDARHGNCTDFHALFIGYCRALGIPARFSIGFPLPPERGTGEVKGYHCWAEFYTPQTGWVPIDASEAAKNPDRREYYFGAHDENRVEFTRGRDLTLEPAQQALPLNYFIYPYAEADGKPLEGVQHSFRYQDVLADEL</sequence>
<evidence type="ECO:0000313" key="3">
    <source>
        <dbReference type="Proteomes" id="UP000322791"/>
    </source>
</evidence>
<dbReference type="Proteomes" id="UP000322791">
    <property type="component" value="Unassembled WGS sequence"/>
</dbReference>
<dbReference type="SMART" id="SM00460">
    <property type="entry name" value="TGc"/>
    <property type="match status" value="1"/>
</dbReference>
<dbReference type="PANTHER" id="PTHR38339:SF1">
    <property type="entry name" value="TRANSGLUTAMINASE-LIKE DOMAIN-CONTAINING PROTEIN"/>
    <property type="match status" value="1"/>
</dbReference>
<dbReference type="SUPFAM" id="SSF54001">
    <property type="entry name" value="Cysteine proteinases"/>
    <property type="match status" value="1"/>
</dbReference>
<comment type="caution">
    <text evidence="2">The sequence shown here is derived from an EMBL/GenBank/DDBJ whole genome shotgun (WGS) entry which is preliminary data.</text>
</comment>
<feature type="domain" description="Transglutaminase-like" evidence="1">
    <location>
        <begin position="179"/>
        <end position="245"/>
    </location>
</feature>
<evidence type="ECO:0000259" key="1">
    <source>
        <dbReference type="SMART" id="SM00460"/>
    </source>
</evidence>
<organism evidence="2 3">
    <name type="scientific">Hymenobacter lutimineralis</name>
    <dbReference type="NCBI Taxonomy" id="2606448"/>
    <lineage>
        <taxon>Bacteria</taxon>
        <taxon>Pseudomonadati</taxon>
        <taxon>Bacteroidota</taxon>
        <taxon>Cytophagia</taxon>
        <taxon>Cytophagales</taxon>
        <taxon>Hymenobacteraceae</taxon>
        <taxon>Hymenobacter</taxon>
    </lineage>
</organism>
<keyword evidence="3" id="KW-1185">Reference proteome</keyword>
<proteinExistence type="predicted"/>
<dbReference type="EMBL" id="VTHL01000031">
    <property type="protein sequence ID" value="TYZ06031.1"/>
    <property type="molecule type" value="Genomic_DNA"/>
</dbReference>
<protein>
    <submittedName>
        <fullName evidence="2">Transglutaminase domain-containing protein</fullName>
    </submittedName>
</protein>